<dbReference type="InterPro" id="IPR000504">
    <property type="entry name" value="RRM_dom"/>
</dbReference>
<accession>A0ABU6TMI6</accession>
<protein>
    <recommendedName>
        <fullName evidence="2">RRM domain-containing protein</fullName>
    </recommendedName>
</protein>
<dbReference type="SUPFAM" id="SSF54928">
    <property type="entry name" value="RNA-binding domain, RBD"/>
    <property type="match status" value="1"/>
</dbReference>
<dbReference type="InterPro" id="IPR035979">
    <property type="entry name" value="RBD_domain_sf"/>
</dbReference>
<keyword evidence="1" id="KW-0694">RNA-binding</keyword>
<dbReference type="InterPro" id="IPR012677">
    <property type="entry name" value="Nucleotide-bd_a/b_plait_sf"/>
</dbReference>
<evidence type="ECO:0000256" key="1">
    <source>
        <dbReference type="PROSITE-ProRule" id="PRU00176"/>
    </source>
</evidence>
<dbReference type="Gene3D" id="3.30.70.330">
    <property type="match status" value="1"/>
</dbReference>
<dbReference type="Pfam" id="PF00076">
    <property type="entry name" value="RRM_1"/>
    <property type="match status" value="1"/>
</dbReference>
<dbReference type="EMBL" id="JASCZI010091344">
    <property type="protein sequence ID" value="MED6150016.1"/>
    <property type="molecule type" value="Genomic_DNA"/>
</dbReference>
<name>A0ABU6TMI6_9FABA</name>
<dbReference type="Proteomes" id="UP001341840">
    <property type="component" value="Unassembled WGS sequence"/>
</dbReference>
<evidence type="ECO:0000313" key="3">
    <source>
        <dbReference type="EMBL" id="MED6150016.1"/>
    </source>
</evidence>
<comment type="caution">
    <text evidence="3">The sequence shown here is derived from an EMBL/GenBank/DDBJ whole genome shotgun (WGS) entry which is preliminary data.</text>
</comment>
<sequence length="373" mass="43035">MSLINNRGFGSRNGREELTTVFVDNLYDRVTKRELYKKFGRDGYIADIFVSRKLRGNARSPFAFIRFQRFGGALRSIRRLNRTVWKGRKLYMQISRVRRHEEPCLGQDGESRQRRAKPKITKKWVEVQRANEKDTRNHGEAIVNRGKEQKRRQKVDVVWASEQNELLTRSLLGVCIKPIEFRKAMNLILDEWNGPGELDCRDMGPYRCLITFSSMEIKDGAMGNELLNSVFDEVRPHWEFCGSLSRRVWIEIMGLPVGLWCTENLSRITKLWGKIIKQDDRTEETKSFSTARVLLDSFQWETIHEWVTLKIDGWVFDVFVKEFGSQVYSVQSHSDLVEEVSGSLQDDGGGPGSAEKEALACSGVAPAIFEKED</sequence>
<dbReference type="SMART" id="SM00360">
    <property type="entry name" value="RRM"/>
    <property type="match status" value="1"/>
</dbReference>
<evidence type="ECO:0000313" key="4">
    <source>
        <dbReference type="Proteomes" id="UP001341840"/>
    </source>
</evidence>
<reference evidence="3 4" key="1">
    <citation type="journal article" date="2023" name="Plants (Basel)">
        <title>Bridging the Gap: Combining Genomics and Transcriptomics Approaches to Understand Stylosanthes scabra, an Orphan Legume from the Brazilian Caatinga.</title>
        <authorList>
            <person name="Ferreira-Neto J.R.C."/>
            <person name="da Silva M.D."/>
            <person name="Binneck E."/>
            <person name="de Melo N.F."/>
            <person name="da Silva R.H."/>
            <person name="de Melo A.L.T.M."/>
            <person name="Pandolfi V."/>
            <person name="Bustamante F.O."/>
            <person name="Brasileiro-Vidal A.C."/>
            <person name="Benko-Iseppon A.M."/>
        </authorList>
    </citation>
    <scope>NUCLEOTIDE SEQUENCE [LARGE SCALE GENOMIC DNA]</scope>
    <source>
        <tissue evidence="3">Leaves</tissue>
    </source>
</reference>
<dbReference type="CDD" id="cd00590">
    <property type="entry name" value="RRM_SF"/>
    <property type="match status" value="1"/>
</dbReference>
<feature type="domain" description="RRM" evidence="2">
    <location>
        <begin position="19"/>
        <end position="97"/>
    </location>
</feature>
<evidence type="ECO:0000259" key="2">
    <source>
        <dbReference type="PROSITE" id="PS50102"/>
    </source>
</evidence>
<dbReference type="PROSITE" id="PS50102">
    <property type="entry name" value="RRM"/>
    <property type="match status" value="1"/>
</dbReference>
<gene>
    <name evidence="3" type="ORF">PIB30_068094</name>
</gene>
<keyword evidence="4" id="KW-1185">Reference proteome</keyword>
<proteinExistence type="predicted"/>
<organism evidence="3 4">
    <name type="scientific">Stylosanthes scabra</name>
    <dbReference type="NCBI Taxonomy" id="79078"/>
    <lineage>
        <taxon>Eukaryota</taxon>
        <taxon>Viridiplantae</taxon>
        <taxon>Streptophyta</taxon>
        <taxon>Embryophyta</taxon>
        <taxon>Tracheophyta</taxon>
        <taxon>Spermatophyta</taxon>
        <taxon>Magnoliopsida</taxon>
        <taxon>eudicotyledons</taxon>
        <taxon>Gunneridae</taxon>
        <taxon>Pentapetalae</taxon>
        <taxon>rosids</taxon>
        <taxon>fabids</taxon>
        <taxon>Fabales</taxon>
        <taxon>Fabaceae</taxon>
        <taxon>Papilionoideae</taxon>
        <taxon>50 kb inversion clade</taxon>
        <taxon>dalbergioids sensu lato</taxon>
        <taxon>Dalbergieae</taxon>
        <taxon>Pterocarpus clade</taxon>
        <taxon>Stylosanthes</taxon>
    </lineage>
</organism>